<keyword evidence="3" id="KW-1185">Reference proteome</keyword>
<organism evidence="2 3">
    <name type="scientific">Allacma fusca</name>
    <dbReference type="NCBI Taxonomy" id="39272"/>
    <lineage>
        <taxon>Eukaryota</taxon>
        <taxon>Metazoa</taxon>
        <taxon>Ecdysozoa</taxon>
        <taxon>Arthropoda</taxon>
        <taxon>Hexapoda</taxon>
        <taxon>Collembola</taxon>
        <taxon>Symphypleona</taxon>
        <taxon>Sminthuridae</taxon>
        <taxon>Allacma</taxon>
    </lineage>
</organism>
<proteinExistence type="predicted"/>
<accession>A0A8J2L345</accession>
<dbReference type="Proteomes" id="UP000708208">
    <property type="component" value="Unassembled WGS sequence"/>
</dbReference>
<dbReference type="AlphaFoldDB" id="A0A8J2L345"/>
<evidence type="ECO:0000256" key="1">
    <source>
        <dbReference type="SAM" id="MobiDB-lite"/>
    </source>
</evidence>
<evidence type="ECO:0000313" key="3">
    <source>
        <dbReference type="Proteomes" id="UP000708208"/>
    </source>
</evidence>
<gene>
    <name evidence="2" type="ORF">AFUS01_LOCUS37860</name>
</gene>
<feature type="region of interest" description="Disordered" evidence="1">
    <location>
        <begin position="20"/>
        <end position="41"/>
    </location>
</feature>
<reference evidence="2" key="1">
    <citation type="submission" date="2021-06" db="EMBL/GenBank/DDBJ databases">
        <authorList>
            <person name="Hodson N. C."/>
            <person name="Mongue J. A."/>
            <person name="Jaron S. K."/>
        </authorList>
    </citation>
    <scope>NUCLEOTIDE SEQUENCE</scope>
</reference>
<feature type="non-terminal residue" evidence="2">
    <location>
        <position position="1"/>
    </location>
</feature>
<dbReference type="EMBL" id="CAJVCH010545307">
    <property type="protein sequence ID" value="CAG7827904.1"/>
    <property type="molecule type" value="Genomic_DNA"/>
</dbReference>
<evidence type="ECO:0000313" key="2">
    <source>
        <dbReference type="EMBL" id="CAG7827904.1"/>
    </source>
</evidence>
<sequence length="41" mass="4676">LSCRYESLCDRRFLTTGRIFSAGPSPKQPRRSRPGNIFGTF</sequence>
<protein>
    <submittedName>
        <fullName evidence="2">Uncharacterized protein</fullName>
    </submittedName>
</protein>
<name>A0A8J2L345_9HEXA</name>
<comment type="caution">
    <text evidence="2">The sequence shown here is derived from an EMBL/GenBank/DDBJ whole genome shotgun (WGS) entry which is preliminary data.</text>
</comment>